<dbReference type="RefSeq" id="WP_310851546.1">
    <property type="nucleotide sequence ID" value="NZ_JARDRS010000022.1"/>
</dbReference>
<comment type="caution">
    <text evidence="2">The sequence shown here is derived from an EMBL/GenBank/DDBJ whole genome shotgun (WGS) entry which is preliminary data.</text>
</comment>
<dbReference type="EMBL" id="JARDRS010000022">
    <property type="protein sequence ID" value="MDS0021601.1"/>
    <property type="molecule type" value="Genomic_DNA"/>
</dbReference>
<keyword evidence="1" id="KW-0812">Transmembrane</keyword>
<evidence type="ECO:0000256" key="1">
    <source>
        <dbReference type="SAM" id="Phobius"/>
    </source>
</evidence>
<gene>
    <name evidence="2" type="ORF">PTZ61_23245</name>
</gene>
<reference evidence="2" key="1">
    <citation type="submission" date="2023-02" db="EMBL/GenBank/DDBJ databases">
        <title>NDM-1 &amp; ACT-7 co producing ST 133 Enterobacter.</title>
        <authorList>
            <person name="Halder G."/>
            <person name="Chaudhuri B."/>
            <person name="Dutta S."/>
        </authorList>
    </citation>
    <scope>NUCLEOTIDE SEQUENCE</scope>
    <source>
        <strain evidence="2">PEER 323</strain>
    </source>
</reference>
<organism evidence="2 3">
    <name type="scientific">Enterobacter hormaechei subsp. steigerwaltii</name>
    <dbReference type="NCBI Taxonomy" id="299766"/>
    <lineage>
        <taxon>Bacteria</taxon>
        <taxon>Pseudomonadati</taxon>
        <taxon>Pseudomonadota</taxon>
        <taxon>Gammaproteobacteria</taxon>
        <taxon>Enterobacterales</taxon>
        <taxon>Enterobacteriaceae</taxon>
        <taxon>Enterobacter</taxon>
        <taxon>Enterobacter cloacae complex</taxon>
    </lineage>
</organism>
<dbReference type="AlphaFoldDB" id="A0AAE4E9W6"/>
<keyword evidence="1" id="KW-1133">Transmembrane helix</keyword>
<evidence type="ECO:0000313" key="3">
    <source>
        <dbReference type="Proteomes" id="UP001182277"/>
    </source>
</evidence>
<evidence type="ECO:0000313" key="2">
    <source>
        <dbReference type="EMBL" id="MDS0021601.1"/>
    </source>
</evidence>
<proteinExistence type="predicted"/>
<feature type="transmembrane region" description="Helical" evidence="1">
    <location>
        <begin position="6"/>
        <end position="24"/>
    </location>
</feature>
<name>A0AAE4E9W6_9ENTR</name>
<dbReference type="Proteomes" id="UP001182277">
    <property type="component" value="Unassembled WGS sequence"/>
</dbReference>
<protein>
    <submittedName>
        <fullName evidence="2">DUF2726 domain-containing protein</fullName>
    </submittedName>
</protein>
<sequence>MTDEQINYVGFAILAALFWYVQIYRPRKKMRNPGELSVKAVMNPEEQQMYNAINFVFPSPYILKSNVSLDDLLFSPDMDKKAHFHKSMRQHQVAWLVLDEKRTPLLAVDFLAAGEDLKMNYLSQAGVGYCIFTPGTSAEQMIQHLQEAADSLNEMQNGQYAESEQPATAKPS</sequence>
<accession>A0AAE4E9W6</accession>
<keyword evidence="1" id="KW-0472">Membrane</keyword>